<dbReference type="SUPFAM" id="SSF56112">
    <property type="entry name" value="Protein kinase-like (PK-like)"/>
    <property type="match status" value="1"/>
</dbReference>
<proteinExistence type="predicted"/>
<dbReference type="InterPro" id="IPR002575">
    <property type="entry name" value="Aminoglycoside_PTrfase"/>
</dbReference>
<dbReference type="RefSeq" id="WP_091660219.1">
    <property type="nucleotide sequence ID" value="NZ_LT594323.1"/>
</dbReference>
<evidence type="ECO:0000313" key="3">
    <source>
        <dbReference type="Proteomes" id="UP000199385"/>
    </source>
</evidence>
<dbReference type="GO" id="GO:0016740">
    <property type="term" value="F:transferase activity"/>
    <property type="evidence" value="ECO:0007669"/>
    <property type="project" value="UniProtKB-KW"/>
</dbReference>
<protein>
    <submittedName>
        <fullName evidence="2">Phosphotransferase enzyme family protein</fullName>
    </submittedName>
</protein>
<evidence type="ECO:0000259" key="1">
    <source>
        <dbReference type="Pfam" id="PF01636"/>
    </source>
</evidence>
<evidence type="ECO:0000313" key="2">
    <source>
        <dbReference type="EMBL" id="SBT41530.1"/>
    </source>
</evidence>
<dbReference type="PATRIC" id="fig|261654.4.peg.1689"/>
<dbReference type="OrthoDB" id="115252at2"/>
<dbReference type="EMBL" id="LT594323">
    <property type="protein sequence ID" value="SBT41530.1"/>
    <property type="molecule type" value="Genomic_DNA"/>
</dbReference>
<dbReference type="Proteomes" id="UP000199385">
    <property type="component" value="Chromosome I"/>
</dbReference>
<keyword evidence="3" id="KW-1185">Reference proteome</keyword>
<reference evidence="3" key="1">
    <citation type="submission" date="2016-06" db="EMBL/GenBank/DDBJ databases">
        <authorList>
            <person name="Varghese N."/>
            <person name="Submissions Spin"/>
        </authorList>
    </citation>
    <scope>NUCLEOTIDE SEQUENCE [LARGE SCALE GENOMIC DNA]</scope>
    <source>
        <strain evidence="3">DSM 44815</strain>
    </source>
</reference>
<name>A0A1A8ZCG8_9ACTN</name>
<dbReference type="Pfam" id="PF01636">
    <property type="entry name" value="APH"/>
    <property type="match status" value="1"/>
</dbReference>
<dbReference type="Gene3D" id="3.90.1200.10">
    <property type="match status" value="1"/>
</dbReference>
<accession>A0A1A8ZCG8</accession>
<gene>
    <name evidence="2" type="ORF">GA0070611_1661</name>
</gene>
<dbReference type="InterPro" id="IPR011009">
    <property type="entry name" value="Kinase-like_dom_sf"/>
</dbReference>
<organism evidence="2 3">
    <name type="scientific">Micromonospora auratinigra</name>
    <dbReference type="NCBI Taxonomy" id="261654"/>
    <lineage>
        <taxon>Bacteria</taxon>
        <taxon>Bacillati</taxon>
        <taxon>Actinomycetota</taxon>
        <taxon>Actinomycetes</taxon>
        <taxon>Micromonosporales</taxon>
        <taxon>Micromonosporaceae</taxon>
        <taxon>Micromonospora</taxon>
    </lineage>
</organism>
<feature type="domain" description="Aminoglycoside phosphotransferase" evidence="1">
    <location>
        <begin position="46"/>
        <end position="215"/>
    </location>
</feature>
<keyword evidence="2" id="KW-0808">Transferase</keyword>
<dbReference type="AlphaFoldDB" id="A0A1A8ZCG8"/>
<sequence length="276" mass="29952">MQAARTRQATRAALAGAARLGLTVHNATVLHDSNTLTLRLVPCDVLARVSPAARQCAQLEVDVASRLAEAGSPVAAPAAPEVLIQGEHVVTFWTYHPPVTTRPVPPTAYADALLRLHAGMRTVDLPTPHVTDRVAEAQLLVSDPARTPELTAPDRVFLAGTLARTRRAVGDSGRPEQLLHGEPHPGNLLATRAGPLFIDFETCCRGPVEFDLAHAPEEVGDHYPGVDRQLLRNCRTLVLAMVTAWRWDRDDRFPDGRRLGVEWLSALRTATAGPDR</sequence>
<dbReference type="STRING" id="261654.GA0070611_1661"/>